<feature type="transmembrane region" description="Helical" evidence="5">
    <location>
        <begin position="451"/>
        <end position="471"/>
    </location>
</feature>
<sequence>MSDASAAPAATARVRPRHILAVTAIAALSGFAGLGYEIVWARMLAVALGHEIVAVLGVVSALFAGLALGSLLLGRRIARSPRPAAWYAGLELAIGLWALCLIPLAPRAGDLVAALVPVDADGLRQWSIAFALPFVLLLPATLAMGATLPALEAVLAPLLAARAAVGRVYAANTAGAVAGTLATAFLIIPALGLSATLLVCAALNFACAALMVAGAATPLADGAPPDRAGPPRVAPDVSRRASRSASSPAAWRASWRGLAPLFVTGLLGIGYEVLTVRVLSQILENTIYTFAILLSAYLAGTALGAGVRNRMARTSDTAALTRTLVTATGLACLAGAALLGVSDDALAGLRAWLPATMEGRLLAELGIAALAFLPPTVAMGALFTQLAQDASDRAGGVGPALAANTLGAALAPILFGPLLLPLIGAKLAFALIAFAYLLALPDLRRPSVSAAALLGAATLALVLAPVSLRLVRIPPGGALLWHRDGVMAAVSVVRNGAGDQYLQVNNHFRMGGSSSARSDQRQAHIPLLLHPDPRRALFLGLGTGATLSAAGDHPGLVADGVELVPEVVEAFALFDRSAPQIGRNGDIRTHVADARRFVRAPGEAYDVIVADLYHPSVDGSGALYAREHFAAVRARLAEGGLFCQWLPLHQLDLATLRVIVRTFLDTFPDASAYLAQFSVETPLIALVGRKAPTTYPADWLARRVADRALGARLSALDMDDRFSLFGLYLAGADALRAFAGPGRLNTDDRPVVTTQAPRVAYAEADTPADRLVALLAALKADPADLLQPADAEARRHLAAYWQARDGYLRMGARTLAAKGPRNLIGDIAPRLVELVRMSPDFEAAYLPVLAMARQLAISDPAAARRLLEALDSANPNRSEARRLRAALPPG</sequence>
<dbReference type="InterPro" id="IPR029063">
    <property type="entry name" value="SAM-dependent_MTases_sf"/>
</dbReference>
<keyword evidence="2 4" id="KW-0808">Transferase</keyword>
<evidence type="ECO:0000313" key="8">
    <source>
        <dbReference type="Proteomes" id="UP000596427"/>
    </source>
</evidence>
<evidence type="ECO:0000256" key="2">
    <source>
        <dbReference type="ARBA" id="ARBA00022679"/>
    </source>
</evidence>
<dbReference type="Gene3D" id="3.40.50.150">
    <property type="entry name" value="Vaccinia Virus protein VP39"/>
    <property type="match status" value="1"/>
</dbReference>
<dbReference type="PANTHER" id="PTHR43317">
    <property type="entry name" value="THERMOSPERMINE SYNTHASE ACAULIS5"/>
    <property type="match status" value="1"/>
</dbReference>
<dbReference type="InterPro" id="IPR030374">
    <property type="entry name" value="PABS"/>
</dbReference>
<dbReference type="GO" id="GO:0016740">
    <property type="term" value="F:transferase activity"/>
    <property type="evidence" value="ECO:0007669"/>
    <property type="project" value="UniProtKB-UniRule"/>
</dbReference>
<proteinExistence type="inferred from homology"/>
<feature type="transmembrane region" description="Helical" evidence="5">
    <location>
        <begin position="52"/>
        <end position="73"/>
    </location>
</feature>
<dbReference type="InterPro" id="IPR036259">
    <property type="entry name" value="MFS_trans_sf"/>
</dbReference>
<dbReference type="SUPFAM" id="SSF103473">
    <property type="entry name" value="MFS general substrate transporter"/>
    <property type="match status" value="1"/>
</dbReference>
<evidence type="ECO:0000256" key="3">
    <source>
        <dbReference type="ARBA" id="ARBA00023115"/>
    </source>
</evidence>
<feature type="transmembrane region" description="Helical" evidence="5">
    <location>
        <begin position="169"/>
        <end position="188"/>
    </location>
</feature>
<dbReference type="Proteomes" id="UP000596427">
    <property type="component" value="Chromosome"/>
</dbReference>
<feature type="transmembrane region" description="Helical" evidence="5">
    <location>
        <begin position="396"/>
        <end position="415"/>
    </location>
</feature>
<feature type="domain" description="PABS" evidence="6">
    <location>
        <begin position="523"/>
        <end position="697"/>
    </location>
</feature>
<dbReference type="GO" id="GO:0006596">
    <property type="term" value="P:polyamine biosynthetic process"/>
    <property type="evidence" value="ECO:0007669"/>
    <property type="project" value="UniProtKB-UniRule"/>
</dbReference>
<dbReference type="Pfam" id="PF01564">
    <property type="entry name" value="Spermine_synth"/>
    <property type="match status" value="1"/>
</dbReference>
<accession>A0A974PRC4</accession>
<feature type="transmembrane region" description="Helical" evidence="5">
    <location>
        <begin position="19"/>
        <end position="40"/>
    </location>
</feature>
<feature type="active site" description="Proton acceptor" evidence="4">
    <location>
        <position position="611"/>
    </location>
</feature>
<evidence type="ECO:0000256" key="5">
    <source>
        <dbReference type="SAM" id="Phobius"/>
    </source>
</evidence>
<keyword evidence="8" id="KW-1185">Reference proteome</keyword>
<reference evidence="7 8" key="1">
    <citation type="submission" date="2020-10" db="EMBL/GenBank/DDBJ databases">
        <title>Degradation of 1,4-Dioxane by Xanthobacter sp. YN2, via a Novel Group-2 Soluble Di-Iron Monooxygenase.</title>
        <authorList>
            <person name="Ma F."/>
            <person name="Wang Y."/>
            <person name="Yang J."/>
            <person name="Guo H."/>
            <person name="Su D."/>
            <person name="Yu L."/>
        </authorList>
    </citation>
    <scope>NUCLEOTIDE SEQUENCE [LARGE SCALE GENOMIC DNA]</scope>
    <source>
        <strain evidence="7 8">YN2</strain>
    </source>
</reference>
<feature type="transmembrane region" description="Helical" evidence="5">
    <location>
        <begin position="319"/>
        <end position="341"/>
    </location>
</feature>
<dbReference type="EMBL" id="CP063362">
    <property type="protein sequence ID" value="QRG08061.1"/>
    <property type="molecule type" value="Genomic_DNA"/>
</dbReference>
<organism evidence="7 8">
    <name type="scientific">Xanthobacter dioxanivorans</name>
    <dbReference type="NCBI Taxonomy" id="2528964"/>
    <lineage>
        <taxon>Bacteria</taxon>
        <taxon>Pseudomonadati</taxon>
        <taxon>Pseudomonadota</taxon>
        <taxon>Alphaproteobacteria</taxon>
        <taxon>Hyphomicrobiales</taxon>
        <taxon>Xanthobacteraceae</taxon>
        <taxon>Xanthobacter</taxon>
    </lineage>
</organism>
<keyword evidence="5" id="KW-0812">Transmembrane</keyword>
<dbReference type="AlphaFoldDB" id="A0A974PRC4"/>
<feature type="transmembrane region" description="Helical" evidence="5">
    <location>
        <begin position="126"/>
        <end position="148"/>
    </location>
</feature>
<evidence type="ECO:0000259" key="6">
    <source>
        <dbReference type="PROSITE" id="PS51006"/>
    </source>
</evidence>
<feature type="transmembrane region" description="Helical" evidence="5">
    <location>
        <begin position="85"/>
        <end position="106"/>
    </location>
</feature>
<comment type="similarity">
    <text evidence="1">Belongs to the spermidine/spermine synthase family.</text>
</comment>
<evidence type="ECO:0000313" key="7">
    <source>
        <dbReference type="EMBL" id="QRG08061.1"/>
    </source>
</evidence>
<dbReference type="PROSITE" id="PS51006">
    <property type="entry name" value="PABS_2"/>
    <property type="match status" value="1"/>
</dbReference>
<dbReference type="KEGG" id="xdi:EZH22_06880"/>
<feature type="transmembrane region" description="Helical" evidence="5">
    <location>
        <begin position="361"/>
        <end position="384"/>
    </location>
</feature>
<feature type="transmembrane region" description="Helical" evidence="5">
    <location>
        <begin position="253"/>
        <end position="274"/>
    </location>
</feature>
<keyword evidence="5" id="KW-1133">Transmembrane helix</keyword>
<gene>
    <name evidence="7" type="ORF">EZH22_06880</name>
</gene>
<keyword evidence="5" id="KW-0472">Membrane</keyword>
<name>A0A974PRC4_9HYPH</name>
<feature type="transmembrane region" description="Helical" evidence="5">
    <location>
        <begin position="421"/>
        <end position="439"/>
    </location>
</feature>
<keyword evidence="3 4" id="KW-0620">Polyamine biosynthesis</keyword>
<dbReference type="SUPFAM" id="SSF53335">
    <property type="entry name" value="S-adenosyl-L-methionine-dependent methyltransferases"/>
    <property type="match status" value="1"/>
</dbReference>
<feature type="transmembrane region" description="Helical" evidence="5">
    <location>
        <begin position="286"/>
        <end position="307"/>
    </location>
</feature>
<protein>
    <submittedName>
        <fullName evidence="7">Spermidine synthase</fullName>
    </submittedName>
</protein>
<evidence type="ECO:0000256" key="1">
    <source>
        <dbReference type="ARBA" id="ARBA00007867"/>
    </source>
</evidence>
<dbReference type="CDD" id="cd02440">
    <property type="entry name" value="AdoMet_MTases"/>
    <property type="match status" value="1"/>
</dbReference>
<dbReference type="RefSeq" id="WP_203194973.1">
    <property type="nucleotide sequence ID" value="NZ_CP063362.1"/>
</dbReference>
<feature type="transmembrane region" description="Helical" evidence="5">
    <location>
        <begin position="194"/>
        <end position="217"/>
    </location>
</feature>
<dbReference type="PANTHER" id="PTHR43317:SF3">
    <property type="entry name" value="BLR2883 PROTEIN"/>
    <property type="match status" value="1"/>
</dbReference>
<evidence type="ECO:0000256" key="4">
    <source>
        <dbReference type="PROSITE-ProRule" id="PRU00354"/>
    </source>
</evidence>